<dbReference type="PANTHER" id="PTHR22953:SF153">
    <property type="entry name" value="PURPLE ACID PHOSPHATASE"/>
    <property type="match status" value="1"/>
</dbReference>
<dbReference type="GO" id="GO:0016787">
    <property type="term" value="F:hydrolase activity"/>
    <property type="evidence" value="ECO:0007669"/>
    <property type="project" value="UniProtKB-KW"/>
</dbReference>
<organism evidence="5 6">
    <name type="scientific">Spirosoma flavum</name>
    <dbReference type="NCBI Taxonomy" id="2048557"/>
    <lineage>
        <taxon>Bacteria</taxon>
        <taxon>Pseudomonadati</taxon>
        <taxon>Bacteroidota</taxon>
        <taxon>Cytophagia</taxon>
        <taxon>Cytophagales</taxon>
        <taxon>Cytophagaceae</taxon>
        <taxon>Spirosoma</taxon>
    </lineage>
</organism>
<dbReference type="EMBL" id="JBHUOM010000004">
    <property type="protein sequence ID" value="MFD2934677.1"/>
    <property type="molecule type" value="Genomic_DNA"/>
</dbReference>
<feature type="domain" description="Calcineurin-like phosphoesterase" evidence="3">
    <location>
        <begin position="135"/>
        <end position="362"/>
    </location>
</feature>
<sequence>MKNKLILLLLLGQFALAQACSAQDKKTVEPFIARPYLQIGRTPSPETLQLLWHSPDGSTDWTVDYQTKSSNLWKKTDAPTSVRVAVAGIEPHLVYKATFTGLTPGRKFNYRVSKAGKVVFAAEAQASKRADQPYRFVAFADIGAETPAQKKLASRAYLAKPDFVVVPGDIVYERGLISEYRSRFWPIYNANQVDTAGAPLLRSVPMIVAPGNHDTDTRDLDKYPDALAYYYYWNQPLNGLTGTEGGPLVPTLTASADNRKAFTDAAGEAYLKMSNYSFDYGNAHWTVIDSNPYVDFTDKALQDWIAADLASAKDATWRFVMFHHPGFNSAREHYEQQHTRLLSPLFEKGKVDVVFTGHVHNYQRSFPLTFVPDKKGVLLVASMGAKTARGRVVNGQWTLDKSFNGKTDTTPKGIIYLVTGAGGQTLYNPEQNNDPDSWQKFTNKFYSNVHSLTVADVDGKTLTIRQIDVNGKELDSFRVTK</sequence>
<protein>
    <submittedName>
        <fullName evidence="5">Purple acid phosphatase family protein</fullName>
        <ecNumber evidence="5">3.1.-.-</ecNumber>
    </submittedName>
</protein>
<dbReference type="InterPro" id="IPR008963">
    <property type="entry name" value="Purple_acid_Pase-like_N"/>
</dbReference>
<reference evidence="6" key="1">
    <citation type="journal article" date="2019" name="Int. J. Syst. Evol. Microbiol.">
        <title>The Global Catalogue of Microorganisms (GCM) 10K type strain sequencing project: providing services to taxonomists for standard genome sequencing and annotation.</title>
        <authorList>
            <consortium name="The Broad Institute Genomics Platform"/>
            <consortium name="The Broad Institute Genome Sequencing Center for Infectious Disease"/>
            <person name="Wu L."/>
            <person name="Ma J."/>
        </authorList>
    </citation>
    <scope>NUCLEOTIDE SEQUENCE [LARGE SCALE GENOMIC DNA]</scope>
    <source>
        <strain evidence="6">KCTC 52490</strain>
    </source>
</reference>
<dbReference type="PANTHER" id="PTHR22953">
    <property type="entry name" value="ACID PHOSPHATASE RELATED"/>
    <property type="match status" value="1"/>
</dbReference>
<evidence type="ECO:0000313" key="5">
    <source>
        <dbReference type="EMBL" id="MFD2934677.1"/>
    </source>
</evidence>
<feature type="signal peptide" evidence="2">
    <location>
        <begin position="1"/>
        <end position="22"/>
    </location>
</feature>
<dbReference type="SUPFAM" id="SSF56300">
    <property type="entry name" value="Metallo-dependent phosphatases"/>
    <property type="match status" value="1"/>
</dbReference>
<keyword evidence="6" id="KW-1185">Reference proteome</keyword>
<dbReference type="InterPro" id="IPR015914">
    <property type="entry name" value="PAPs_N"/>
</dbReference>
<evidence type="ECO:0000256" key="1">
    <source>
        <dbReference type="ARBA" id="ARBA00022729"/>
    </source>
</evidence>
<dbReference type="Gene3D" id="3.60.21.10">
    <property type="match status" value="1"/>
</dbReference>
<evidence type="ECO:0000256" key="2">
    <source>
        <dbReference type="SAM" id="SignalP"/>
    </source>
</evidence>
<feature type="chain" id="PRO_5047306174" evidence="2">
    <location>
        <begin position="23"/>
        <end position="481"/>
    </location>
</feature>
<evidence type="ECO:0000259" key="4">
    <source>
        <dbReference type="Pfam" id="PF16656"/>
    </source>
</evidence>
<gene>
    <name evidence="5" type="ORF">ACFS25_12855</name>
</gene>
<dbReference type="Pfam" id="PF00149">
    <property type="entry name" value="Metallophos"/>
    <property type="match status" value="1"/>
</dbReference>
<dbReference type="EC" id="3.1.-.-" evidence="5"/>
<evidence type="ECO:0000313" key="6">
    <source>
        <dbReference type="Proteomes" id="UP001597512"/>
    </source>
</evidence>
<keyword evidence="5" id="KW-0378">Hydrolase</keyword>
<dbReference type="InterPro" id="IPR039331">
    <property type="entry name" value="PAPs-like"/>
</dbReference>
<accession>A0ABW6AJJ7</accession>
<proteinExistence type="predicted"/>
<keyword evidence="1 2" id="KW-0732">Signal</keyword>
<dbReference type="InterPro" id="IPR004843">
    <property type="entry name" value="Calcineurin-like_PHP"/>
</dbReference>
<feature type="domain" description="Purple acid phosphatase N-terminal" evidence="4">
    <location>
        <begin position="44"/>
        <end position="117"/>
    </location>
</feature>
<dbReference type="RefSeq" id="WP_381501136.1">
    <property type="nucleotide sequence ID" value="NZ_JBHUOM010000004.1"/>
</dbReference>
<dbReference type="SUPFAM" id="SSF49363">
    <property type="entry name" value="Purple acid phosphatase, N-terminal domain"/>
    <property type="match status" value="1"/>
</dbReference>
<comment type="caution">
    <text evidence="5">The sequence shown here is derived from an EMBL/GenBank/DDBJ whole genome shotgun (WGS) entry which is preliminary data.</text>
</comment>
<dbReference type="Proteomes" id="UP001597512">
    <property type="component" value="Unassembled WGS sequence"/>
</dbReference>
<dbReference type="InterPro" id="IPR029052">
    <property type="entry name" value="Metallo-depent_PP-like"/>
</dbReference>
<dbReference type="Pfam" id="PF16656">
    <property type="entry name" value="Pur_ac_phosph_N"/>
    <property type="match status" value="1"/>
</dbReference>
<name>A0ABW6AJJ7_9BACT</name>
<dbReference type="PROSITE" id="PS51257">
    <property type="entry name" value="PROKAR_LIPOPROTEIN"/>
    <property type="match status" value="1"/>
</dbReference>
<evidence type="ECO:0000259" key="3">
    <source>
        <dbReference type="Pfam" id="PF00149"/>
    </source>
</evidence>